<comment type="caution">
    <text evidence="2">The sequence shown here is derived from an EMBL/GenBank/DDBJ whole genome shotgun (WGS) entry which is preliminary data.</text>
</comment>
<evidence type="ECO:0000313" key="3">
    <source>
        <dbReference type="Proteomes" id="UP000714817"/>
    </source>
</evidence>
<proteinExistence type="predicted"/>
<organism evidence="2 3">
    <name type="scientific">candidate division WWE3 bacterium</name>
    <dbReference type="NCBI Taxonomy" id="2053526"/>
    <lineage>
        <taxon>Bacteria</taxon>
        <taxon>Katanobacteria</taxon>
    </lineage>
</organism>
<dbReference type="PROSITE" id="PS50987">
    <property type="entry name" value="HTH_ARSR_2"/>
    <property type="match status" value="1"/>
</dbReference>
<accession>A0A955E131</accession>
<dbReference type="Proteomes" id="UP000714817">
    <property type="component" value="Unassembled WGS sequence"/>
</dbReference>
<dbReference type="InterPro" id="IPR036390">
    <property type="entry name" value="WH_DNA-bd_sf"/>
</dbReference>
<dbReference type="Gene3D" id="1.10.10.10">
    <property type="entry name" value="Winged helix-like DNA-binding domain superfamily/Winged helix DNA-binding domain"/>
    <property type="match status" value="1"/>
</dbReference>
<reference evidence="2" key="2">
    <citation type="journal article" date="2021" name="Microbiome">
        <title>Successional dynamics and alternative stable states in a saline activated sludge microbial community over 9 years.</title>
        <authorList>
            <person name="Wang Y."/>
            <person name="Ye J."/>
            <person name="Ju F."/>
            <person name="Liu L."/>
            <person name="Boyd J.A."/>
            <person name="Deng Y."/>
            <person name="Parks D.H."/>
            <person name="Jiang X."/>
            <person name="Yin X."/>
            <person name="Woodcroft B.J."/>
            <person name="Tyson G.W."/>
            <person name="Hugenholtz P."/>
            <person name="Polz M.F."/>
            <person name="Zhang T."/>
        </authorList>
    </citation>
    <scope>NUCLEOTIDE SEQUENCE</scope>
    <source>
        <strain evidence="2">HKST-UBA80</strain>
    </source>
</reference>
<dbReference type="AlphaFoldDB" id="A0A955E131"/>
<evidence type="ECO:0000259" key="1">
    <source>
        <dbReference type="PROSITE" id="PS50987"/>
    </source>
</evidence>
<dbReference type="EMBL" id="JAGQNY010000005">
    <property type="protein sequence ID" value="MCA9302034.1"/>
    <property type="molecule type" value="Genomic_DNA"/>
</dbReference>
<dbReference type="InterPro" id="IPR001845">
    <property type="entry name" value="HTH_ArsR_DNA-bd_dom"/>
</dbReference>
<sequence>MLKDLFVSEVRVKILALMLPNPAESLHVRAIVRAIDTEINAVRRELSNLYNIGLMKRRQSSNRIYYTVDTSHILYAELLSLVSKEYGLGADIIASRKKLGDIRFAILARRFSRNEPSTMLDIDLFIVGSINLEVLDAIVKNYEQSLGKEIHYSVMGAEEFLFRKRRNDQFISKVLSQGRTMLVGDEEELCSI</sequence>
<reference evidence="2" key="1">
    <citation type="submission" date="2020-04" db="EMBL/GenBank/DDBJ databases">
        <authorList>
            <person name="Zhang T."/>
        </authorList>
    </citation>
    <scope>NUCLEOTIDE SEQUENCE</scope>
    <source>
        <strain evidence="2">HKST-UBA80</strain>
    </source>
</reference>
<dbReference type="GO" id="GO:0003700">
    <property type="term" value="F:DNA-binding transcription factor activity"/>
    <property type="evidence" value="ECO:0007669"/>
    <property type="project" value="InterPro"/>
</dbReference>
<evidence type="ECO:0000313" key="2">
    <source>
        <dbReference type="EMBL" id="MCA9302034.1"/>
    </source>
</evidence>
<name>A0A955E131_UNCKA</name>
<feature type="domain" description="HTH arsR-type" evidence="1">
    <location>
        <begin position="1"/>
        <end position="88"/>
    </location>
</feature>
<dbReference type="InterPro" id="IPR036388">
    <property type="entry name" value="WH-like_DNA-bd_sf"/>
</dbReference>
<protein>
    <recommendedName>
        <fullName evidence="1">HTH arsR-type domain-containing protein</fullName>
    </recommendedName>
</protein>
<dbReference type="SUPFAM" id="SSF46785">
    <property type="entry name" value="Winged helix' DNA-binding domain"/>
    <property type="match status" value="1"/>
</dbReference>
<gene>
    <name evidence="2" type="ORF">KDA10_01540</name>
</gene>